<evidence type="ECO:0000313" key="2">
    <source>
        <dbReference type="EMBL" id="BBO68898.1"/>
    </source>
</evidence>
<proteinExistence type="predicted"/>
<gene>
    <name evidence="2" type="ORF">DSCA_28280</name>
</gene>
<keyword evidence="3" id="KW-1185">Reference proteome</keyword>
<keyword evidence="2" id="KW-0808">Transferase</keyword>
<reference evidence="2 3" key="1">
    <citation type="submission" date="2019-11" db="EMBL/GenBank/DDBJ databases">
        <title>Comparative genomics of hydrocarbon-degrading Desulfosarcina strains.</title>
        <authorList>
            <person name="Watanabe M."/>
            <person name="Kojima H."/>
            <person name="Fukui M."/>
        </authorList>
    </citation>
    <scope>NUCLEOTIDE SEQUENCE [LARGE SCALE GENOMIC DNA]</scope>
    <source>
        <strain evidence="2 3">PL12</strain>
    </source>
</reference>
<evidence type="ECO:0000259" key="1">
    <source>
        <dbReference type="Pfam" id="PF01636"/>
    </source>
</evidence>
<dbReference type="Proteomes" id="UP000427906">
    <property type="component" value="Chromosome"/>
</dbReference>
<dbReference type="KEGG" id="dalk:DSCA_28280"/>
<dbReference type="InterPro" id="IPR002575">
    <property type="entry name" value="Aminoglycoside_PTrfase"/>
</dbReference>
<dbReference type="OrthoDB" id="9797603at2"/>
<accession>A0A5K7YJ08</accession>
<evidence type="ECO:0000313" key="3">
    <source>
        <dbReference type="Proteomes" id="UP000427906"/>
    </source>
</evidence>
<dbReference type="InterPro" id="IPR011009">
    <property type="entry name" value="Kinase-like_dom_sf"/>
</dbReference>
<dbReference type="RefSeq" id="WP_155316998.1">
    <property type="nucleotide sequence ID" value="NZ_AP021874.1"/>
</dbReference>
<feature type="domain" description="Aminoglycoside phosphotransferase" evidence="1">
    <location>
        <begin position="42"/>
        <end position="255"/>
    </location>
</feature>
<dbReference type="GO" id="GO:0016740">
    <property type="term" value="F:transferase activity"/>
    <property type="evidence" value="ECO:0007669"/>
    <property type="project" value="UniProtKB-KW"/>
</dbReference>
<name>A0A5K7YJ08_9BACT</name>
<dbReference type="EMBL" id="AP021874">
    <property type="protein sequence ID" value="BBO68898.1"/>
    <property type="molecule type" value="Genomic_DNA"/>
</dbReference>
<organism evidence="2 3">
    <name type="scientific">Desulfosarcina alkanivorans</name>
    <dbReference type="NCBI Taxonomy" id="571177"/>
    <lineage>
        <taxon>Bacteria</taxon>
        <taxon>Pseudomonadati</taxon>
        <taxon>Thermodesulfobacteriota</taxon>
        <taxon>Desulfobacteria</taxon>
        <taxon>Desulfobacterales</taxon>
        <taxon>Desulfosarcinaceae</taxon>
        <taxon>Desulfosarcina</taxon>
    </lineage>
</organism>
<dbReference type="InterPro" id="IPR051678">
    <property type="entry name" value="AGP_Transferase"/>
</dbReference>
<sequence length="320" mass="36439">MRTDKPAPLAALSRQWGIRFTRLRPDLPLAGSPERTLWRSVVETDATRLFVLEKIPSRMYARKRQIINTLKQLGEHGLSQIAPYRPDACGETIPLVDHGLWQLCPFMPGIDLERPAYAMHGWRGEAAAAFLTRLHGACSETPAATGSPPFSIAAYSRDLYTTLGRKKPEIAATYRPFIDHLNRTLFPIHDRLPAAFCHGDYHPLNIIWGQRSIRAVIDWEFCGTKPEIYDLANLLGCLGMEDPESLGGAFVQRLISRLRRSGIYSDMSWKALPDLMLAIRFAWLSEWMRKRDLPMIRMEADYMALLLAHGRDFFNFFPAV</sequence>
<protein>
    <submittedName>
        <fullName evidence="2">Aminoglycoside phosphotransferase</fullName>
    </submittedName>
</protein>
<dbReference type="AlphaFoldDB" id="A0A5K7YJ08"/>
<dbReference type="Gene3D" id="3.90.1200.10">
    <property type="match status" value="1"/>
</dbReference>
<dbReference type="PANTHER" id="PTHR21310">
    <property type="entry name" value="AMINOGLYCOSIDE PHOSPHOTRANSFERASE-RELATED-RELATED"/>
    <property type="match status" value="1"/>
</dbReference>
<dbReference type="Pfam" id="PF01636">
    <property type="entry name" value="APH"/>
    <property type="match status" value="1"/>
</dbReference>
<dbReference type="PANTHER" id="PTHR21310:SF15">
    <property type="entry name" value="AMINOGLYCOSIDE PHOSPHOTRANSFERASE DOMAIN-CONTAINING PROTEIN"/>
    <property type="match status" value="1"/>
</dbReference>
<dbReference type="SUPFAM" id="SSF56112">
    <property type="entry name" value="Protein kinase-like (PK-like)"/>
    <property type="match status" value="1"/>
</dbReference>